<keyword evidence="2" id="KW-1185">Reference proteome</keyword>
<dbReference type="EMBL" id="PISD01000053">
    <property type="protein sequence ID" value="PKG26951.1"/>
    <property type="molecule type" value="Genomic_DNA"/>
</dbReference>
<dbReference type="InterPro" id="IPR014962">
    <property type="entry name" value="YolD"/>
</dbReference>
<accession>A0A2N0ZBP7</accession>
<reference evidence="1 2" key="1">
    <citation type="journal article" date="2010" name="Int. J. Syst. Evol. Microbiol.">
        <title>Bacillus horneckiae sp. nov., isolated from a spacecraft-assembly clean room.</title>
        <authorList>
            <person name="Vaishampayan P."/>
            <person name="Probst A."/>
            <person name="Krishnamurthi S."/>
            <person name="Ghosh S."/>
            <person name="Osman S."/>
            <person name="McDowall A."/>
            <person name="Ruckmani A."/>
            <person name="Mayilraj S."/>
            <person name="Venkateswaran K."/>
        </authorList>
    </citation>
    <scope>NUCLEOTIDE SEQUENCE [LARGE SCALE GENOMIC DNA]</scope>
    <source>
        <strain evidence="2">1PO1SC</strain>
    </source>
</reference>
<protein>
    <submittedName>
        <fullName evidence="1">YolD-like family protein</fullName>
    </submittedName>
</protein>
<evidence type="ECO:0000313" key="2">
    <source>
        <dbReference type="Proteomes" id="UP000233343"/>
    </source>
</evidence>
<comment type="caution">
    <text evidence="1">The sequence shown here is derived from an EMBL/GenBank/DDBJ whole genome shotgun (WGS) entry which is preliminary data.</text>
</comment>
<dbReference type="Proteomes" id="UP000233343">
    <property type="component" value="Unassembled WGS sequence"/>
</dbReference>
<dbReference type="Pfam" id="PF08863">
    <property type="entry name" value="YolD"/>
    <property type="match status" value="1"/>
</dbReference>
<dbReference type="PANTHER" id="PTHR40051:SF1">
    <property type="entry name" value="YOLD-LIKE FAMILY PROTEIN"/>
    <property type="match status" value="1"/>
</dbReference>
<evidence type="ECO:0000313" key="1">
    <source>
        <dbReference type="EMBL" id="PKG26951.1"/>
    </source>
</evidence>
<sequence>MWSFFKKFIHKTKHLFYNIRKELVFMALRDRGKVKWQSAFMMPEHLAALKRFENDYYQEKKPMLDQYEIDEIESKIHYAMEFAFKVKLKVWRDRAEEIRGRICRLDGINKMVYVDINESKEKVFFCRCNWN</sequence>
<dbReference type="PANTHER" id="PTHR40051">
    <property type="entry name" value="IG HYPOTHETICAL 15966"/>
    <property type="match status" value="1"/>
</dbReference>
<gene>
    <name evidence="1" type="ORF">CWS20_21115</name>
</gene>
<dbReference type="AlphaFoldDB" id="A0A2N0ZBP7"/>
<proteinExistence type="predicted"/>
<name>A0A2N0ZBP7_9BACI</name>
<organism evidence="1 2">
    <name type="scientific">Cytobacillus horneckiae</name>
    <dbReference type="NCBI Taxonomy" id="549687"/>
    <lineage>
        <taxon>Bacteria</taxon>
        <taxon>Bacillati</taxon>
        <taxon>Bacillota</taxon>
        <taxon>Bacilli</taxon>
        <taxon>Bacillales</taxon>
        <taxon>Bacillaceae</taxon>
        <taxon>Cytobacillus</taxon>
    </lineage>
</organism>